<proteinExistence type="predicted"/>
<keyword evidence="3" id="KW-1185">Reference proteome</keyword>
<feature type="transmembrane region" description="Helical" evidence="1">
    <location>
        <begin position="114"/>
        <end position="135"/>
    </location>
</feature>
<dbReference type="Proteomes" id="UP000295518">
    <property type="component" value="Unassembled WGS sequence"/>
</dbReference>
<dbReference type="GO" id="GO:0022857">
    <property type="term" value="F:transmembrane transporter activity"/>
    <property type="evidence" value="ECO:0007669"/>
    <property type="project" value="InterPro"/>
</dbReference>
<keyword evidence="1" id="KW-0812">Transmembrane</keyword>
<keyword evidence="1" id="KW-0472">Membrane</keyword>
<protein>
    <submittedName>
        <fullName evidence="2">Uncharacterized protein DUF3816</fullName>
    </submittedName>
</protein>
<comment type="caution">
    <text evidence="2">The sequence shown here is derived from an EMBL/GenBank/DDBJ whole genome shotgun (WGS) entry which is preliminary data.</text>
</comment>
<feature type="transmembrane region" description="Helical" evidence="1">
    <location>
        <begin position="63"/>
        <end position="84"/>
    </location>
</feature>
<dbReference type="RefSeq" id="WP_094254804.1">
    <property type="nucleotide sequence ID" value="NZ_NNCE01000005.1"/>
</dbReference>
<reference evidence="2 3" key="1">
    <citation type="submission" date="2019-03" db="EMBL/GenBank/DDBJ databases">
        <title>Genomic Encyclopedia of Archaeal and Bacterial Type Strains, Phase II (KMG-II): from individual species to whole genera.</title>
        <authorList>
            <person name="Goeker M."/>
        </authorList>
    </citation>
    <scope>NUCLEOTIDE SEQUENCE [LARGE SCALE GENOMIC DNA]</scope>
    <source>
        <strain evidence="2 3">ATCC 700618</strain>
    </source>
</reference>
<evidence type="ECO:0000256" key="1">
    <source>
        <dbReference type="SAM" id="Phobius"/>
    </source>
</evidence>
<dbReference type="EMBL" id="SNWN01000013">
    <property type="protein sequence ID" value="TDO19844.1"/>
    <property type="molecule type" value="Genomic_DNA"/>
</dbReference>
<evidence type="ECO:0000313" key="2">
    <source>
        <dbReference type="EMBL" id="TDO19844.1"/>
    </source>
</evidence>
<dbReference type="Pfam" id="PF12822">
    <property type="entry name" value="ECF_trnsprt"/>
    <property type="match status" value="1"/>
</dbReference>
<gene>
    <name evidence="2" type="ORF">EI74_0649</name>
</gene>
<dbReference type="OrthoDB" id="9813540at2"/>
<dbReference type="Gene3D" id="1.10.1760.20">
    <property type="match status" value="1"/>
</dbReference>
<feature type="transmembrane region" description="Helical" evidence="1">
    <location>
        <begin position="188"/>
        <end position="214"/>
    </location>
</feature>
<feature type="transmembrane region" description="Helical" evidence="1">
    <location>
        <begin position="38"/>
        <end position="57"/>
    </location>
</feature>
<dbReference type="InterPro" id="IPR024529">
    <property type="entry name" value="ECF_trnsprt_substrate-spec"/>
</dbReference>
<sequence>MKSSLKNLSLKFIYFKKWIIQNVFKLDPDKYESKSRKIHRLSLLTIYISLIFLLSFIPNTGYIQVFIFNITILPVFMVIAAVHLGWSGGSIIGLTIGIGSFLRAYIYGDATNMFYFPDISILPRFLTGFILGGLISKIIPVIKKQNIRTIAFIIFAILAPLLNTMFVTSLIYLHNSIWPFPFMNGRSLIVWLGLIYINFIVEISVAFAIAVLFVSAAFQLGKRYENTITILN</sequence>
<feature type="transmembrane region" description="Helical" evidence="1">
    <location>
        <begin position="147"/>
        <end position="173"/>
    </location>
</feature>
<organism evidence="2 3">
    <name type="scientific">Mycoplasma testudineum</name>
    <dbReference type="NCBI Taxonomy" id="244584"/>
    <lineage>
        <taxon>Bacteria</taxon>
        <taxon>Bacillati</taxon>
        <taxon>Mycoplasmatota</taxon>
        <taxon>Mollicutes</taxon>
        <taxon>Mycoplasmataceae</taxon>
        <taxon>Mycoplasma</taxon>
    </lineage>
</organism>
<feature type="transmembrane region" description="Helical" evidence="1">
    <location>
        <begin position="91"/>
        <end position="108"/>
    </location>
</feature>
<dbReference type="AlphaFoldDB" id="A0A4R6ID60"/>
<keyword evidence="1" id="KW-1133">Transmembrane helix</keyword>
<evidence type="ECO:0000313" key="3">
    <source>
        <dbReference type="Proteomes" id="UP000295518"/>
    </source>
</evidence>
<name>A0A4R6ID60_9MOLU</name>
<accession>A0A4R6ID60</accession>